<comment type="caution">
    <text evidence="1">The sequence shown here is derived from an EMBL/GenBank/DDBJ whole genome shotgun (WGS) entry which is preliminary data.</text>
</comment>
<proteinExistence type="predicted"/>
<evidence type="ECO:0000313" key="1">
    <source>
        <dbReference type="EMBL" id="MDL5034572.1"/>
    </source>
</evidence>
<sequence length="100" mass="11434">MYQRIKALFSRSHQPDLEVEKPEYISRPPINATTVDSGFIPPQPDAVWVSDGEIKEFMRNGYSFCPHPDGGDVCVRFHNKPPKRLLMDWLLIPPKGRGDV</sequence>
<reference evidence="1 2" key="1">
    <citation type="submission" date="2023-06" db="EMBL/GenBank/DDBJ databases">
        <title>Pelomonas sp. APW6 16S ribosomal RNA gene genome sequencing and assembly.</title>
        <authorList>
            <person name="Woo H."/>
        </authorList>
    </citation>
    <scope>NUCLEOTIDE SEQUENCE [LARGE SCALE GENOMIC DNA]</scope>
    <source>
        <strain evidence="1 2">APW6</strain>
    </source>
</reference>
<accession>A0ABT7LQS7</accession>
<protein>
    <submittedName>
        <fullName evidence="1">Uncharacterized protein</fullName>
    </submittedName>
</protein>
<keyword evidence="2" id="KW-1185">Reference proteome</keyword>
<dbReference type="RefSeq" id="WP_285984646.1">
    <property type="nucleotide sequence ID" value="NZ_JASVDS010000010.1"/>
</dbReference>
<evidence type="ECO:0000313" key="2">
    <source>
        <dbReference type="Proteomes" id="UP001238603"/>
    </source>
</evidence>
<gene>
    <name evidence="1" type="ORF">QRD43_21890</name>
</gene>
<organism evidence="1 2">
    <name type="scientific">Roseateles subflavus</name>
    <dbReference type="NCBI Taxonomy" id="3053353"/>
    <lineage>
        <taxon>Bacteria</taxon>
        <taxon>Pseudomonadati</taxon>
        <taxon>Pseudomonadota</taxon>
        <taxon>Betaproteobacteria</taxon>
        <taxon>Burkholderiales</taxon>
        <taxon>Sphaerotilaceae</taxon>
        <taxon>Roseateles</taxon>
    </lineage>
</organism>
<dbReference type="Proteomes" id="UP001238603">
    <property type="component" value="Unassembled WGS sequence"/>
</dbReference>
<name>A0ABT7LQS7_9BURK</name>
<dbReference type="EMBL" id="JASVDS010000010">
    <property type="protein sequence ID" value="MDL5034572.1"/>
    <property type="molecule type" value="Genomic_DNA"/>
</dbReference>